<dbReference type="EMBL" id="KI394353">
    <property type="protein sequence ID" value="ERN03564.1"/>
    <property type="molecule type" value="Genomic_DNA"/>
</dbReference>
<reference evidence="3" key="1">
    <citation type="journal article" date="2013" name="Science">
        <title>The Amborella genome and the evolution of flowering plants.</title>
        <authorList>
            <consortium name="Amborella Genome Project"/>
        </authorList>
    </citation>
    <scope>NUCLEOTIDE SEQUENCE [LARGE SCALE GENOMIC DNA]</scope>
</reference>
<evidence type="ECO:0008006" key="4">
    <source>
        <dbReference type="Google" id="ProtNLM"/>
    </source>
</evidence>
<dbReference type="Gramene" id="ERN03564">
    <property type="protein sequence ID" value="ERN03564"/>
    <property type="gene ID" value="AMTR_s00042p00048360"/>
</dbReference>
<dbReference type="AlphaFoldDB" id="W1P7A4"/>
<evidence type="ECO:0000313" key="2">
    <source>
        <dbReference type="EMBL" id="ERN03564.1"/>
    </source>
</evidence>
<name>W1P7A4_AMBTC</name>
<feature type="signal peptide" evidence="1">
    <location>
        <begin position="1"/>
        <end position="27"/>
    </location>
</feature>
<gene>
    <name evidence="2" type="ORF">AMTR_s00042p00048360</name>
</gene>
<evidence type="ECO:0000256" key="1">
    <source>
        <dbReference type="SAM" id="SignalP"/>
    </source>
</evidence>
<keyword evidence="1" id="KW-0732">Signal</keyword>
<evidence type="ECO:0000313" key="3">
    <source>
        <dbReference type="Proteomes" id="UP000017836"/>
    </source>
</evidence>
<protein>
    <recommendedName>
        <fullName evidence="4">Secreted protein</fullName>
    </recommendedName>
</protein>
<dbReference type="Proteomes" id="UP000017836">
    <property type="component" value="Unassembled WGS sequence"/>
</dbReference>
<keyword evidence="3" id="KW-1185">Reference proteome</keyword>
<sequence>MSREQLWRSILPILIILEWTQIPTIERAPYYIAKGTWKLFLTYTMPKASWTTHDGSPRSICDRAEFTSYLPCTSASLYVPLVTGLQSKGRLLTS</sequence>
<feature type="chain" id="PRO_5004807152" description="Secreted protein" evidence="1">
    <location>
        <begin position="28"/>
        <end position="94"/>
    </location>
</feature>
<proteinExistence type="predicted"/>
<dbReference type="HOGENOM" id="CLU_2389143_0_0_1"/>
<accession>W1P7A4</accession>
<organism evidence="2 3">
    <name type="scientific">Amborella trichopoda</name>
    <dbReference type="NCBI Taxonomy" id="13333"/>
    <lineage>
        <taxon>Eukaryota</taxon>
        <taxon>Viridiplantae</taxon>
        <taxon>Streptophyta</taxon>
        <taxon>Embryophyta</taxon>
        <taxon>Tracheophyta</taxon>
        <taxon>Spermatophyta</taxon>
        <taxon>Magnoliopsida</taxon>
        <taxon>Amborellales</taxon>
        <taxon>Amborellaceae</taxon>
        <taxon>Amborella</taxon>
    </lineage>
</organism>